<evidence type="ECO:0000313" key="10">
    <source>
        <dbReference type="Proteomes" id="UP000202440"/>
    </source>
</evidence>
<dbReference type="AlphaFoldDB" id="A0A222FKP1"/>
<accession>A0A222FKP1</accession>
<dbReference type="Gene3D" id="2.40.160.60">
    <property type="entry name" value="Outer membrane protein transport protein (OMPP1/FadL/TodX)"/>
    <property type="match status" value="1"/>
</dbReference>
<dbReference type="PANTHER" id="PTHR35093:SF8">
    <property type="entry name" value="OUTER MEMBRANE PROTEIN NMB0088-RELATED"/>
    <property type="match status" value="1"/>
</dbReference>
<evidence type="ECO:0000256" key="7">
    <source>
        <dbReference type="ARBA" id="ARBA00023237"/>
    </source>
</evidence>
<dbReference type="Pfam" id="PF03349">
    <property type="entry name" value="Toluene_X"/>
    <property type="match status" value="1"/>
</dbReference>
<dbReference type="InterPro" id="IPR005017">
    <property type="entry name" value="OMPP1/FadL/TodX"/>
</dbReference>
<evidence type="ECO:0000256" key="8">
    <source>
        <dbReference type="SAM" id="Phobius"/>
    </source>
</evidence>
<proteinExistence type="inferred from homology"/>
<dbReference type="EMBL" id="CP022530">
    <property type="protein sequence ID" value="ASP39156.1"/>
    <property type="molecule type" value="Genomic_DNA"/>
</dbReference>
<evidence type="ECO:0000256" key="2">
    <source>
        <dbReference type="ARBA" id="ARBA00008163"/>
    </source>
</evidence>
<comment type="similarity">
    <text evidence="2">Belongs to the OmpP1/FadL family.</text>
</comment>
<comment type="subcellular location">
    <subcellularLocation>
        <location evidence="1">Cell outer membrane</location>
        <topology evidence="1">Multi-pass membrane protein</topology>
    </subcellularLocation>
</comment>
<evidence type="ECO:0000256" key="3">
    <source>
        <dbReference type="ARBA" id="ARBA00022452"/>
    </source>
</evidence>
<keyword evidence="7" id="KW-0998">Cell outer membrane</keyword>
<evidence type="ECO:0000256" key="5">
    <source>
        <dbReference type="ARBA" id="ARBA00022729"/>
    </source>
</evidence>
<keyword evidence="8" id="KW-1133">Transmembrane helix</keyword>
<evidence type="ECO:0000313" key="9">
    <source>
        <dbReference type="EMBL" id="ASP39156.1"/>
    </source>
</evidence>
<keyword evidence="3" id="KW-1134">Transmembrane beta strand</keyword>
<dbReference type="PANTHER" id="PTHR35093">
    <property type="entry name" value="OUTER MEMBRANE PROTEIN NMB0088-RELATED"/>
    <property type="match status" value="1"/>
</dbReference>
<protein>
    <recommendedName>
        <fullName evidence="11">Long-chain fatty acid transporter</fullName>
    </recommendedName>
</protein>
<feature type="transmembrane region" description="Helical" evidence="8">
    <location>
        <begin position="12"/>
        <end position="28"/>
    </location>
</feature>
<dbReference type="SUPFAM" id="SSF56935">
    <property type="entry name" value="Porins"/>
    <property type="match status" value="1"/>
</dbReference>
<name>A0A222FKP1_9GAMM</name>
<gene>
    <name evidence="9" type="ORF">CHH28_10910</name>
</gene>
<dbReference type="GO" id="GO:0015483">
    <property type="term" value="F:long-chain fatty acid transporting porin activity"/>
    <property type="evidence" value="ECO:0007669"/>
    <property type="project" value="TreeGrafter"/>
</dbReference>
<dbReference type="KEGG" id="bsan:CHH28_10910"/>
<keyword evidence="10" id="KW-1185">Reference proteome</keyword>
<evidence type="ECO:0000256" key="4">
    <source>
        <dbReference type="ARBA" id="ARBA00022692"/>
    </source>
</evidence>
<keyword evidence="5" id="KW-0732">Signal</keyword>
<reference evidence="9 10" key="1">
    <citation type="submission" date="2017-07" db="EMBL/GenBank/DDBJ databases">
        <title>Annotated genome sequence of Bacterioplanes sanyensis isolated from Red Sea.</title>
        <authorList>
            <person name="Rehman Z.U."/>
        </authorList>
    </citation>
    <scope>NUCLEOTIDE SEQUENCE [LARGE SCALE GENOMIC DNA]</scope>
    <source>
        <strain evidence="9 10">NV9</strain>
    </source>
</reference>
<sequence>MAAQQYIKGDYSIDIGAFASLLCFLMLLRWHKLLHIGLILAGILPAIFHSAGAKRSVSSIGTAINITASKENPQMLKQASVLATAVALASQAMASGYKINEQSASGVGNAYAGRAAVAEDASVVFYNPAGMTRLKRPELSVGVTYIDVNGSFEGERLNSAGVPSDFEQGAYGDGGDFVPNPTIPFMYYVRPLDDKAAIGLGIFAPFGTHTDYDSNALVGGFADETKLTTIDIQPTFAYQLTDTLSIGVGIDIVFASGLLSKQLDTVPFVPEAYVQGAQMQLDGSGLDPNSAAYLQQQAKIDAISGLNDPSYLGYDNKFEVEGDDRGYGWNFGVMWDITPVTTFGFAYRSEIDLDLEGTAEFKQNQGVEIFAAELKGHPLLDADNNGIVLADAAIAAKNGELFGLSEAQLLEAVQGFSGEVKDQDARVPLTTPRSATFSLAHSVNDRLQLQGGATWTDWSVFKYFDVIATRSGIIDDISGLGENYIGHIVEKWHDTWSYALGASYRVNHDWLLRAGYAFDESPVAEKHRTARVPDNDRQWLTAGAKYHLNDDISFDMGIAYLLIDESDLNEYDYDLDDEVKGLQNATGTYDMDALGVSLQMNYRM</sequence>
<dbReference type="GO" id="GO:0009279">
    <property type="term" value="C:cell outer membrane"/>
    <property type="evidence" value="ECO:0007669"/>
    <property type="project" value="UniProtKB-SubCell"/>
</dbReference>
<evidence type="ECO:0000256" key="6">
    <source>
        <dbReference type="ARBA" id="ARBA00023136"/>
    </source>
</evidence>
<keyword evidence="6 8" id="KW-0472">Membrane</keyword>
<dbReference type="Proteomes" id="UP000202440">
    <property type="component" value="Chromosome"/>
</dbReference>
<evidence type="ECO:0008006" key="11">
    <source>
        <dbReference type="Google" id="ProtNLM"/>
    </source>
</evidence>
<keyword evidence="4 8" id="KW-0812">Transmembrane</keyword>
<evidence type="ECO:0000256" key="1">
    <source>
        <dbReference type="ARBA" id="ARBA00004571"/>
    </source>
</evidence>
<organism evidence="9 10">
    <name type="scientific">Bacterioplanes sanyensis</name>
    <dbReference type="NCBI Taxonomy" id="1249553"/>
    <lineage>
        <taxon>Bacteria</taxon>
        <taxon>Pseudomonadati</taxon>
        <taxon>Pseudomonadota</taxon>
        <taxon>Gammaproteobacteria</taxon>
        <taxon>Oceanospirillales</taxon>
        <taxon>Oceanospirillaceae</taxon>
        <taxon>Bacterioplanes</taxon>
    </lineage>
</organism>